<proteinExistence type="predicted"/>
<dbReference type="AlphaFoldDB" id="A0A3N4M3C9"/>
<keyword evidence="2" id="KW-1185">Reference proteome</keyword>
<sequence length="122" mass="13525">MLFPRHGHIWVHDRLCLPGCRHCSSKLFQPPQMQFFNQGASTASAPDTSIHSSGSSTIASEDTCATGLRFAITLAYTAATQRTSYYTWLPSSEIHASPWVFYLPWPHHSSTPLSVFIVPCSV</sequence>
<organism evidence="1 2">
    <name type="scientific">Terfezia boudieri ATCC MYA-4762</name>
    <dbReference type="NCBI Taxonomy" id="1051890"/>
    <lineage>
        <taxon>Eukaryota</taxon>
        <taxon>Fungi</taxon>
        <taxon>Dikarya</taxon>
        <taxon>Ascomycota</taxon>
        <taxon>Pezizomycotina</taxon>
        <taxon>Pezizomycetes</taxon>
        <taxon>Pezizales</taxon>
        <taxon>Pezizaceae</taxon>
        <taxon>Terfezia</taxon>
    </lineage>
</organism>
<evidence type="ECO:0000313" key="1">
    <source>
        <dbReference type="EMBL" id="RPB27451.1"/>
    </source>
</evidence>
<evidence type="ECO:0000313" key="2">
    <source>
        <dbReference type="Proteomes" id="UP000267821"/>
    </source>
</evidence>
<reference evidence="1 2" key="1">
    <citation type="journal article" date="2018" name="Nat. Ecol. Evol.">
        <title>Pezizomycetes genomes reveal the molecular basis of ectomycorrhizal truffle lifestyle.</title>
        <authorList>
            <person name="Murat C."/>
            <person name="Payen T."/>
            <person name="Noel B."/>
            <person name="Kuo A."/>
            <person name="Morin E."/>
            <person name="Chen J."/>
            <person name="Kohler A."/>
            <person name="Krizsan K."/>
            <person name="Balestrini R."/>
            <person name="Da Silva C."/>
            <person name="Montanini B."/>
            <person name="Hainaut M."/>
            <person name="Levati E."/>
            <person name="Barry K.W."/>
            <person name="Belfiori B."/>
            <person name="Cichocki N."/>
            <person name="Clum A."/>
            <person name="Dockter R.B."/>
            <person name="Fauchery L."/>
            <person name="Guy J."/>
            <person name="Iotti M."/>
            <person name="Le Tacon F."/>
            <person name="Lindquist E.A."/>
            <person name="Lipzen A."/>
            <person name="Malagnac F."/>
            <person name="Mello A."/>
            <person name="Molinier V."/>
            <person name="Miyauchi S."/>
            <person name="Poulain J."/>
            <person name="Riccioni C."/>
            <person name="Rubini A."/>
            <person name="Sitrit Y."/>
            <person name="Splivallo R."/>
            <person name="Traeger S."/>
            <person name="Wang M."/>
            <person name="Zifcakova L."/>
            <person name="Wipf D."/>
            <person name="Zambonelli A."/>
            <person name="Paolocci F."/>
            <person name="Nowrousian M."/>
            <person name="Ottonello S."/>
            <person name="Baldrian P."/>
            <person name="Spatafora J.W."/>
            <person name="Henrissat B."/>
            <person name="Nagy L.G."/>
            <person name="Aury J.M."/>
            <person name="Wincker P."/>
            <person name="Grigoriev I.V."/>
            <person name="Bonfante P."/>
            <person name="Martin F.M."/>
        </authorList>
    </citation>
    <scope>NUCLEOTIDE SEQUENCE [LARGE SCALE GENOMIC DNA]</scope>
    <source>
        <strain evidence="1 2">ATCC MYA-4762</strain>
    </source>
</reference>
<name>A0A3N4M3C9_9PEZI</name>
<dbReference type="Proteomes" id="UP000267821">
    <property type="component" value="Unassembled WGS sequence"/>
</dbReference>
<dbReference type="InParanoid" id="A0A3N4M3C9"/>
<gene>
    <name evidence="1" type="ORF">L211DRAFT_547461</name>
</gene>
<accession>A0A3N4M3C9</accession>
<protein>
    <submittedName>
        <fullName evidence="1">Uncharacterized protein</fullName>
    </submittedName>
</protein>
<dbReference type="EMBL" id="ML121531">
    <property type="protein sequence ID" value="RPB27451.1"/>
    <property type="molecule type" value="Genomic_DNA"/>
</dbReference>